<proteinExistence type="predicted"/>
<keyword evidence="2" id="KW-1185">Reference proteome</keyword>
<protein>
    <submittedName>
        <fullName evidence="1">Uncharacterized protein</fullName>
    </submittedName>
</protein>
<dbReference type="OrthoDB" id="8421898at2"/>
<organism evidence="1 2">
    <name type="scientific">Mesorhizobium alhagi CCNWXJ12-2</name>
    <dbReference type="NCBI Taxonomy" id="1107882"/>
    <lineage>
        <taxon>Bacteria</taxon>
        <taxon>Pseudomonadati</taxon>
        <taxon>Pseudomonadota</taxon>
        <taxon>Alphaproteobacteria</taxon>
        <taxon>Hyphomicrobiales</taxon>
        <taxon>Phyllobacteriaceae</taxon>
        <taxon>Allomesorhizobium</taxon>
    </lineage>
</organism>
<gene>
    <name evidence="1" type="ORF">MAXJ12_01384</name>
</gene>
<reference evidence="1 2" key="1">
    <citation type="journal article" date="2012" name="J. Bacteriol.">
        <title>Draft Genome Sequence of Mesorhizobium alhagi CCNWXJ12-2T, a Novel Salt-Resistant Species Isolated from the Desert of Northwestern China.</title>
        <authorList>
            <person name="Zhou M."/>
            <person name="Chen W."/>
            <person name="Chen H."/>
            <person name="Wei G."/>
        </authorList>
    </citation>
    <scope>NUCLEOTIDE SEQUENCE [LARGE SCALE GENOMIC DNA]</scope>
    <source>
        <strain evidence="1 2">CCNWXJ12-2</strain>
    </source>
</reference>
<sequence length="215" mass="24673">MSLFDTNALNEFYTRISVTNGMSIADFQGILRGLFERSRSGDDLNNYRLSKQPWKKLADEVTPVSRFLQFRGVDSGRIRFPLDNHPPDCWLWKANGGEPLGMEVTIAQATERHHLKKELVDKGRGRGFIGVSDDAPRVDFNRAMSKQRVMYTTDHALSAIRDGILRCLSRKNKPKYTGFNLLIEAPLRSLPQERWEAIMIDLRTAQHIFLSAKYM</sequence>
<dbReference type="AlphaFoldDB" id="H0HJH2"/>
<dbReference type="Proteomes" id="UP000003250">
    <property type="component" value="Unassembled WGS sequence"/>
</dbReference>
<name>H0HJH2_9HYPH</name>
<accession>H0HJH2</accession>
<evidence type="ECO:0000313" key="1">
    <source>
        <dbReference type="EMBL" id="EHK59137.1"/>
    </source>
</evidence>
<dbReference type="RefSeq" id="WP_008833934.1">
    <property type="nucleotide sequence ID" value="NZ_AHAM01000019.1"/>
</dbReference>
<dbReference type="EMBL" id="AHAM01000019">
    <property type="protein sequence ID" value="EHK59137.1"/>
    <property type="molecule type" value="Genomic_DNA"/>
</dbReference>
<evidence type="ECO:0000313" key="2">
    <source>
        <dbReference type="Proteomes" id="UP000003250"/>
    </source>
</evidence>